<comment type="catalytic activity">
    <reaction evidence="8">
        <text>(6S)-5,6,7,8-tetrahydrofolate + NADP(+) = 7,8-dihydrofolate + NADPH + H(+)</text>
        <dbReference type="Rhea" id="RHEA:15009"/>
        <dbReference type="ChEBI" id="CHEBI:15378"/>
        <dbReference type="ChEBI" id="CHEBI:57451"/>
        <dbReference type="ChEBI" id="CHEBI:57453"/>
        <dbReference type="ChEBI" id="CHEBI:57783"/>
        <dbReference type="ChEBI" id="CHEBI:58349"/>
        <dbReference type="EC" id="1.5.1.3"/>
    </reaction>
</comment>
<evidence type="ECO:0000256" key="1">
    <source>
        <dbReference type="ARBA" id="ARBA00004903"/>
    </source>
</evidence>
<evidence type="ECO:0000256" key="5">
    <source>
        <dbReference type="ARBA" id="ARBA00022857"/>
    </source>
</evidence>
<keyword evidence="11" id="KW-1185">Reference proteome</keyword>
<reference evidence="11" key="1">
    <citation type="submission" date="2016-07" db="EMBL/GenBank/DDBJ databases">
        <authorList>
            <person name="Florea S."/>
            <person name="Webb J.S."/>
            <person name="Jaromczyk J."/>
            <person name="Schardl C.L."/>
        </authorList>
    </citation>
    <scope>NUCLEOTIDE SEQUENCE [LARGE SCALE GENOMIC DNA]</scope>
    <source>
        <strain evidence="11">CDC-D5610</strain>
    </source>
</reference>
<dbReference type="GO" id="GO:0046654">
    <property type="term" value="P:tetrahydrofolate biosynthetic process"/>
    <property type="evidence" value="ECO:0007669"/>
    <property type="project" value="UniProtKB-UniPathway"/>
</dbReference>
<dbReference type="Proteomes" id="UP000201728">
    <property type="component" value="Chromosome"/>
</dbReference>
<evidence type="ECO:0000256" key="2">
    <source>
        <dbReference type="ARBA" id="ARBA00009539"/>
    </source>
</evidence>
<dbReference type="GO" id="GO:0046452">
    <property type="term" value="P:dihydrofolate metabolic process"/>
    <property type="evidence" value="ECO:0007669"/>
    <property type="project" value="TreeGrafter"/>
</dbReference>
<feature type="domain" description="DHFR" evidence="9">
    <location>
        <begin position="3"/>
        <end position="160"/>
    </location>
</feature>
<dbReference type="RefSeq" id="WP_094091999.1">
    <property type="nucleotide sequence ID" value="NZ_CP016397.1"/>
</dbReference>
<dbReference type="SUPFAM" id="SSF53597">
    <property type="entry name" value="Dihydrofolate reductase-like"/>
    <property type="match status" value="1"/>
</dbReference>
<dbReference type="KEGG" id="lcd:clem_13575"/>
<organism evidence="10 11">
    <name type="scientific">Legionella clemsonensis</name>
    <dbReference type="NCBI Taxonomy" id="1867846"/>
    <lineage>
        <taxon>Bacteria</taxon>
        <taxon>Pseudomonadati</taxon>
        <taxon>Pseudomonadota</taxon>
        <taxon>Gammaproteobacteria</taxon>
        <taxon>Legionellales</taxon>
        <taxon>Legionellaceae</taxon>
        <taxon>Legionella</taxon>
    </lineage>
</organism>
<keyword evidence="6 8" id="KW-0560">Oxidoreductase</keyword>
<dbReference type="GO" id="GO:0004146">
    <property type="term" value="F:dihydrofolate reductase activity"/>
    <property type="evidence" value="ECO:0007669"/>
    <property type="project" value="UniProtKB-EC"/>
</dbReference>
<evidence type="ECO:0000256" key="4">
    <source>
        <dbReference type="ARBA" id="ARBA00022563"/>
    </source>
</evidence>
<dbReference type="GO" id="GO:0070401">
    <property type="term" value="F:NADP+ binding"/>
    <property type="evidence" value="ECO:0007669"/>
    <property type="project" value="UniProtKB-ARBA"/>
</dbReference>
<evidence type="ECO:0000256" key="3">
    <source>
        <dbReference type="ARBA" id="ARBA00012856"/>
    </source>
</evidence>
<dbReference type="EC" id="1.5.1.3" evidence="3 8"/>
<dbReference type="InterPro" id="IPR024072">
    <property type="entry name" value="DHFR-like_dom_sf"/>
</dbReference>
<evidence type="ECO:0000256" key="8">
    <source>
        <dbReference type="PIRNR" id="PIRNR000194"/>
    </source>
</evidence>
<dbReference type="PRINTS" id="PR00070">
    <property type="entry name" value="DHFR"/>
</dbReference>
<dbReference type="UniPathway" id="UPA00077">
    <property type="reaction ID" value="UER00158"/>
</dbReference>
<dbReference type="GO" id="GO:0006730">
    <property type="term" value="P:one-carbon metabolic process"/>
    <property type="evidence" value="ECO:0007669"/>
    <property type="project" value="UniProtKB-KW"/>
</dbReference>
<accession>A0A222P5Y1</accession>
<dbReference type="InterPro" id="IPR001796">
    <property type="entry name" value="DHFR_dom"/>
</dbReference>
<dbReference type="PROSITE" id="PS51330">
    <property type="entry name" value="DHFR_2"/>
    <property type="match status" value="1"/>
</dbReference>
<dbReference type="Gene3D" id="3.40.430.10">
    <property type="entry name" value="Dihydrofolate Reductase, subunit A"/>
    <property type="match status" value="1"/>
</dbReference>
<dbReference type="PIRSF" id="PIRSF000194">
    <property type="entry name" value="DHFR"/>
    <property type="match status" value="1"/>
</dbReference>
<dbReference type="OrthoDB" id="9804315at2"/>
<name>A0A222P5Y1_9GAMM</name>
<dbReference type="GO" id="GO:0005829">
    <property type="term" value="C:cytosol"/>
    <property type="evidence" value="ECO:0007669"/>
    <property type="project" value="TreeGrafter"/>
</dbReference>
<comment type="pathway">
    <text evidence="1 8">Cofactor biosynthesis; tetrahydrofolate biosynthesis; 5,6,7,8-tetrahydrofolate from 7,8-dihydrofolate: step 1/1.</text>
</comment>
<keyword evidence="5 8" id="KW-0521">NADP</keyword>
<dbReference type="EMBL" id="CP016397">
    <property type="protein sequence ID" value="ASQ47242.1"/>
    <property type="molecule type" value="Genomic_DNA"/>
</dbReference>
<dbReference type="InterPro" id="IPR012259">
    <property type="entry name" value="DHFR"/>
</dbReference>
<proteinExistence type="inferred from homology"/>
<dbReference type="Pfam" id="PF00186">
    <property type="entry name" value="DHFR_1"/>
    <property type="match status" value="1"/>
</dbReference>
<dbReference type="AlphaFoldDB" id="A0A222P5Y1"/>
<evidence type="ECO:0000256" key="6">
    <source>
        <dbReference type="ARBA" id="ARBA00023002"/>
    </source>
</evidence>
<evidence type="ECO:0000256" key="7">
    <source>
        <dbReference type="ARBA" id="ARBA00025067"/>
    </source>
</evidence>
<dbReference type="PANTHER" id="PTHR48069:SF3">
    <property type="entry name" value="DIHYDROFOLATE REDUCTASE"/>
    <property type="match status" value="1"/>
</dbReference>
<gene>
    <name evidence="10" type="primary">dhfrIII</name>
    <name evidence="10" type="ORF">clem_13575</name>
</gene>
<dbReference type="CDD" id="cd00209">
    <property type="entry name" value="DHFR"/>
    <property type="match status" value="1"/>
</dbReference>
<dbReference type="FunFam" id="3.40.430.10:FF:000001">
    <property type="entry name" value="Dihydrofolate reductase"/>
    <property type="match status" value="1"/>
</dbReference>
<dbReference type="GO" id="GO:0046655">
    <property type="term" value="P:folic acid metabolic process"/>
    <property type="evidence" value="ECO:0007669"/>
    <property type="project" value="TreeGrafter"/>
</dbReference>
<evidence type="ECO:0000313" key="11">
    <source>
        <dbReference type="Proteomes" id="UP000201728"/>
    </source>
</evidence>
<evidence type="ECO:0000313" key="10">
    <source>
        <dbReference type="EMBL" id="ASQ47242.1"/>
    </source>
</evidence>
<comment type="function">
    <text evidence="7 8">Key enzyme in folate metabolism. Catalyzes an essential reaction for de novo glycine and purine synthesis, and for DNA precursor synthesis.</text>
</comment>
<keyword evidence="4 8" id="KW-0554">One-carbon metabolism</keyword>
<protein>
    <recommendedName>
        <fullName evidence="3 8">Dihydrofolate reductase</fullName>
        <ecNumber evidence="3 8">1.5.1.3</ecNumber>
    </recommendedName>
</protein>
<dbReference type="PANTHER" id="PTHR48069">
    <property type="entry name" value="DIHYDROFOLATE REDUCTASE"/>
    <property type="match status" value="1"/>
</dbReference>
<evidence type="ECO:0000259" key="9">
    <source>
        <dbReference type="PROSITE" id="PS51330"/>
    </source>
</evidence>
<sequence length="163" mass="18446">MTTISLIAAIDENYGLGKDNHLLCHLPADLKHFKALTMGKPIIMGKKTFTSIGKPLPGRLNIVLSKQIKKINGVEVAESLEKALALVTEVPEVMIIGGATVYQQALAKASTMYLTKIHHQFEADVFFPKFDETNWQVKEAVFFPKDEKNKFNMTFYRYERLVK</sequence>
<comment type="similarity">
    <text evidence="2 8">Belongs to the dihydrofolate reductase family.</text>
</comment>